<dbReference type="Proteomes" id="UP000001312">
    <property type="component" value="Unassembled WGS sequence"/>
</dbReference>
<organism evidence="1 2">
    <name type="scientific">Sclerotinia sclerotiorum (strain ATCC 18683 / 1980 / Ss-1)</name>
    <name type="common">White mold</name>
    <name type="synonym">Whetzelinia sclerotiorum</name>
    <dbReference type="NCBI Taxonomy" id="665079"/>
    <lineage>
        <taxon>Eukaryota</taxon>
        <taxon>Fungi</taxon>
        <taxon>Dikarya</taxon>
        <taxon>Ascomycota</taxon>
        <taxon>Pezizomycotina</taxon>
        <taxon>Leotiomycetes</taxon>
        <taxon>Helotiales</taxon>
        <taxon>Sclerotiniaceae</taxon>
        <taxon>Sclerotinia</taxon>
    </lineage>
</organism>
<keyword evidence="2" id="KW-1185">Reference proteome</keyword>
<dbReference type="AlphaFoldDB" id="A7E7C9"/>
<dbReference type="InParanoid" id="A7E7C9"/>
<evidence type="ECO:0000313" key="2">
    <source>
        <dbReference type="Proteomes" id="UP000001312"/>
    </source>
</evidence>
<proteinExistence type="predicted"/>
<accession>A7E7C9</accession>
<evidence type="ECO:0000313" key="1">
    <source>
        <dbReference type="EMBL" id="EDN96281.1"/>
    </source>
</evidence>
<dbReference type="HOGENOM" id="CLU_2887147_0_0_1"/>
<dbReference type="KEGG" id="ssl:SS1G_01207"/>
<sequence length="63" mass="7141">MSKTHAKLSLNPSHYPLTYLDTCWRIDGAYLYRASNNFIAAITHLYRLNLSGNLKATKTLPNS</sequence>
<dbReference type="GeneID" id="5493441"/>
<protein>
    <submittedName>
        <fullName evidence="1">Uncharacterized protein</fullName>
    </submittedName>
</protein>
<dbReference type="RefSeq" id="XP_001597013.1">
    <property type="nucleotide sequence ID" value="XM_001596963.1"/>
</dbReference>
<reference evidence="2" key="1">
    <citation type="journal article" date="2011" name="PLoS Genet.">
        <title>Genomic analysis of the necrotrophic fungal pathogens Sclerotinia sclerotiorum and Botrytis cinerea.</title>
        <authorList>
            <person name="Amselem J."/>
            <person name="Cuomo C.A."/>
            <person name="van Kan J.A."/>
            <person name="Viaud M."/>
            <person name="Benito E.P."/>
            <person name="Couloux A."/>
            <person name="Coutinho P.M."/>
            <person name="de Vries R.P."/>
            <person name="Dyer P.S."/>
            <person name="Fillinger S."/>
            <person name="Fournier E."/>
            <person name="Gout L."/>
            <person name="Hahn M."/>
            <person name="Kohn L."/>
            <person name="Lapalu N."/>
            <person name="Plummer K.M."/>
            <person name="Pradier J.M."/>
            <person name="Quevillon E."/>
            <person name="Sharon A."/>
            <person name="Simon A."/>
            <person name="ten Have A."/>
            <person name="Tudzynski B."/>
            <person name="Tudzynski P."/>
            <person name="Wincker P."/>
            <person name="Andrew M."/>
            <person name="Anthouard V."/>
            <person name="Beever R.E."/>
            <person name="Beffa R."/>
            <person name="Benoit I."/>
            <person name="Bouzid O."/>
            <person name="Brault B."/>
            <person name="Chen Z."/>
            <person name="Choquer M."/>
            <person name="Collemare J."/>
            <person name="Cotton P."/>
            <person name="Danchin E.G."/>
            <person name="Da Silva C."/>
            <person name="Gautier A."/>
            <person name="Giraud C."/>
            <person name="Giraud T."/>
            <person name="Gonzalez C."/>
            <person name="Grossetete S."/>
            <person name="Guldener U."/>
            <person name="Henrissat B."/>
            <person name="Howlett B.J."/>
            <person name="Kodira C."/>
            <person name="Kretschmer M."/>
            <person name="Lappartient A."/>
            <person name="Leroch M."/>
            <person name="Levis C."/>
            <person name="Mauceli E."/>
            <person name="Neuveglise C."/>
            <person name="Oeser B."/>
            <person name="Pearson M."/>
            <person name="Poulain J."/>
            <person name="Poussereau N."/>
            <person name="Quesneville H."/>
            <person name="Rascle C."/>
            <person name="Schumacher J."/>
            <person name="Segurens B."/>
            <person name="Sexton A."/>
            <person name="Silva E."/>
            <person name="Sirven C."/>
            <person name="Soanes D.M."/>
            <person name="Talbot N.J."/>
            <person name="Templeton M."/>
            <person name="Yandava C."/>
            <person name="Yarden O."/>
            <person name="Zeng Q."/>
            <person name="Rollins J.A."/>
            <person name="Lebrun M.H."/>
            <person name="Dickman M."/>
        </authorList>
    </citation>
    <scope>NUCLEOTIDE SEQUENCE [LARGE SCALE GENOMIC DNA]</scope>
    <source>
        <strain evidence="2">ATCC 18683 / 1980 / Ss-1</strain>
    </source>
</reference>
<dbReference type="EMBL" id="CH476622">
    <property type="protein sequence ID" value="EDN96281.1"/>
    <property type="molecule type" value="Genomic_DNA"/>
</dbReference>
<name>A7E7C9_SCLS1</name>
<gene>
    <name evidence="1" type="ORF">SS1G_01207</name>
</gene>